<keyword evidence="1" id="KW-0732">Signal</keyword>
<keyword evidence="3" id="KW-1185">Reference proteome</keyword>
<proteinExistence type="predicted"/>
<dbReference type="Proteomes" id="UP001597032">
    <property type="component" value="Unassembled WGS sequence"/>
</dbReference>
<dbReference type="Gene3D" id="3.10.450.50">
    <property type="match status" value="1"/>
</dbReference>
<feature type="signal peptide" evidence="1">
    <location>
        <begin position="1"/>
        <end position="19"/>
    </location>
</feature>
<dbReference type="EMBL" id="JBHTIC010000005">
    <property type="protein sequence ID" value="MFD0761296.1"/>
    <property type="molecule type" value="Genomic_DNA"/>
</dbReference>
<dbReference type="InterPro" id="IPR032710">
    <property type="entry name" value="NTF2-like_dom_sf"/>
</dbReference>
<name>A0ABW2Z366_9FLAO</name>
<sequence length="420" mass="49779">MIKHISLLIIICFSFGLQAQNQNNKKYFRHIRYNHVSPHVPILGIYPISKLEADSSSHYVFTYKNKQLVEIINHHYHTQQQHPLTTFGAYRIEFLYNNHMEIRTFYDPNGKRITNDRGVYKEIFTKDKNGFITDLNFYDLKDNHMQSNWGISHYQWKKYKKMVVENRYNLNDSTVTISPYFKFGTTGIVYDKKGYPKANYNLDNNFKPIENATGVASYHDTYDENGNHIKYEYHNKDGKLTLNQWRFAYGVKKYDTNGNQIGRAVHDVDKTLLNERIDFSNVYTKLASPISKKDSIEIKRISLGYLIALQELKPKLMKKVMHEQLAKRTIEFDFKNKKEKIRETTYKQMLDFAESWNKSGIKFPTNPKNEVTILDAYQKAASVKLVSDNWYEYLHLIKINGQWKIVNLLWLYKDSRKNIH</sequence>
<evidence type="ECO:0000313" key="3">
    <source>
        <dbReference type="Proteomes" id="UP001597032"/>
    </source>
</evidence>
<dbReference type="Pfam" id="PF12893">
    <property type="entry name" value="Lumazine_bd_2"/>
    <property type="match status" value="1"/>
</dbReference>
<reference evidence="3" key="1">
    <citation type="journal article" date="2019" name="Int. J. Syst. Evol. Microbiol.">
        <title>The Global Catalogue of Microorganisms (GCM) 10K type strain sequencing project: providing services to taxonomists for standard genome sequencing and annotation.</title>
        <authorList>
            <consortium name="The Broad Institute Genomics Platform"/>
            <consortium name="The Broad Institute Genome Sequencing Center for Infectious Disease"/>
            <person name="Wu L."/>
            <person name="Ma J."/>
        </authorList>
    </citation>
    <scope>NUCLEOTIDE SEQUENCE [LARGE SCALE GENOMIC DNA]</scope>
    <source>
        <strain evidence="3">CCUG 60022</strain>
    </source>
</reference>
<gene>
    <name evidence="2" type="ORF">ACFQZW_04315</name>
</gene>
<evidence type="ECO:0000256" key="1">
    <source>
        <dbReference type="SAM" id="SignalP"/>
    </source>
</evidence>
<feature type="chain" id="PRO_5047343982" evidence="1">
    <location>
        <begin position="20"/>
        <end position="420"/>
    </location>
</feature>
<protein>
    <submittedName>
        <fullName evidence="2">Nuclear transport factor 2 family protein</fullName>
    </submittedName>
</protein>
<organism evidence="2 3">
    <name type="scientific">Lutibacter aestuarii</name>
    <dbReference type="NCBI Taxonomy" id="861111"/>
    <lineage>
        <taxon>Bacteria</taxon>
        <taxon>Pseudomonadati</taxon>
        <taxon>Bacteroidota</taxon>
        <taxon>Flavobacteriia</taxon>
        <taxon>Flavobacteriales</taxon>
        <taxon>Flavobacteriaceae</taxon>
        <taxon>Lutibacter</taxon>
    </lineage>
</organism>
<dbReference type="RefSeq" id="WP_386781546.1">
    <property type="nucleotide sequence ID" value="NZ_JBHTIC010000005.1"/>
</dbReference>
<evidence type="ECO:0000313" key="2">
    <source>
        <dbReference type="EMBL" id="MFD0761296.1"/>
    </source>
</evidence>
<comment type="caution">
    <text evidence="2">The sequence shown here is derived from an EMBL/GenBank/DDBJ whole genome shotgun (WGS) entry which is preliminary data.</text>
</comment>
<dbReference type="InterPro" id="IPR039437">
    <property type="entry name" value="FrzH/put_lumazine-bd"/>
</dbReference>
<accession>A0ABW2Z366</accession>
<dbReference type="SUPFAM" id="SSF54427">
    <property type="entry name" value="NTF2-like"/>
    <property type="match status" value="1"/>
</dbReference>